<evidence type="ECO:0000313" key="2">
    <source>
        <dbReference type="Proteomes" id="UP001190700"/>
    </source>
</evidence>
<dbReference type="AlphaFoldDB" id="A0AAE0G602"/>
<accession>A0AAE0G602</accession>
<sequence length="160" mass="17267">MSWRWRGVGGWTDDVILRKVSSIAYAPGAGASFAEMILNSPPGRELELLFTLTRENEVARATNAAIGTTVLQVAIEYCRAGQRYNPDTYDCITCIPGEIKLNNDSAACTVCPLDAGIQCLGGASFDIDQGYWCVTPRSPLCSHPHTSDPVTCRSRLLAPG</sequence>
<evidence type="ECO:0000313" key="1">
    <source>
        <dbReference type="EMBL" id="KAK3272214.1"/>
    </source>
</evidence>
<gene>
    <name evidence="1" type="ORF">CYMTET_19476</name>
</gene>
<proteinExistence type="predicted"/>
<name>A0AAE0G602_9CHLO</name>
<dbReference type="Proteomes" id="UP001190700">
    <property type="component" value="Unassembled WGS sequence"/>
</dbReference>
<reference evidence="1 2" key="1">
    <citation type="journal article" date="2015" name="Genome Biol. Evol.">
        <title>Comparative Genomics of a Bacterivorous Green Alga Reveals Evolutionary Causalities and Consequences of Phago-Mixotrophic Mode of Nutrition.</title>
        <authorList>
            <person name="Burns J.A."/>
            <person name="Paasch A."/>
            <person name="Narechania A."/>
            <person name="Kim E."/>
        </authorList>
    </citation>
    <scope>NUCLEOTIDE SEQUENCE [LARGE SCALE GENOMIC DNA]</scope>
    <source>
        <strain evidence="1 2">PLY_AMNH</strain>
    </source>
</reference>
<organism evidence="1 2">
    <name type="scientific">Cymbomonas tetramitiformis</name>
    <dbReference type="NCBI Taxonomy" id="36881"/>
    <lineage>
        <taxon>Eukaryota</taxon>
        <taxon>Viridiplantae</taxon>
        <taxon>Chlorophyta</taxon>
        <taxon>Pyramimonadophyceae</taxon>
        <taxon>Pyramimonadales</taxon>
        <taxon>Pyramimonadaceae</taxon>
        <taxon>Cymbomonas</taxon>
    </lineage>
</organism>
<evidence type="ECO:0008006" key="3">
    <source>
        <dbReference type="Google" id="ProtNLM"/>
    </source>
</evidence>
<comment type="caution">
    <text evidence="1">The sequence shown here is derived from an EMBL/GenBank/DDBJ whole genome shotgun (WGS) entry which is preliminary data.</text>
</comment>
<dbReference type="EMBL" id="LGRX02009091">
    <property type="protein sequence ID" value="KAK3272214.1"/>
    <property type="molecule type" value="Genomic_DNA"/>
</dbReference>
<keyword evidence="2" id="KW-1185">Reference proteome</keyword>
<protein>
    <recommendedName>
        <fullName evidence="3">Tyrosine-protein kinase ephrin type A/B receptor-like domain-containing protein</fullName>
    </recommendedName>
</protein>